<sequence>MDANRARLAELLNERRLELRLRWTDVSELAGVTRETLRQVRRGEGEIRELTKRGIETAMQWSPGSVDAILRGEKPSALTPASGFATYSEFPSAGVEVRNGGETVTMTAADTGQRVPSWFATEVTRRGLQVEALTLAHLRSIAAYYGYTLAELLLNAGLADDNDLRISERPVSQRGSEALAEFDQAMESITSSRFLSARKRREIEELIANARQEALEKFKRGR</sequence>
<protein>
    <recommendedName>
        <fullName evidence="3">HTH cro/C1-type domain-containing protein</fullName>
    </recommendedName>
</protein>
<gene>
    <name evidence="1" type="ORF">GCM10007964_01800</name>
</gene>
<proteinExistence type="predicted"/>
<dbReference type="AlphaFoldDB" id="A0A917QQM3"/>
<organism evidence="1 2">
    <name type="scientific">Sphaerisporangium melleum</name>
    <dbReference type="NCBI Taxonomy" id="321316"/>
    <lineage>
        <taxon>Bacteria</taxon>
        <taxon>Bacillati</taxon>
        <taxon>Actinomycetota</taxon>
        <taxon>Actinomycetes</taxon>
        <taxon>Streptosporangiales</taxon>
        <taxon>Streptosporangiaceae</taxon>
        <taxon>Sphaerisporangium</taxon>
    </lineage>
</organism>
<evidence type="ECO:0000313" key="1">
    <source>
        <dbReference type="EMBL" id="GGK62280.1"/>
    </source>
</evidence>
<reference evidence="1" key="2">
    <citation type="submission" date="2020-09" db="EMBL/GenBank/DDBJ databases">
        <authorList>
            <person name="Sun Q."/>
            <person name="Ohkuma M."/>
        </authorList>
    </citation>
    <scope>NUCLEOTIDE SEQUENCE</scope>
    <source>
        <strain evidence="1">JCM 13064</strain>
    </source>
</reference>
<name>A0A917QQM3_9ACTN</name>
<evidence type="ECO:0000313" key="2">
    <source>
        <dbReference type="Proteomes" id="UP000645217"/>
    </source>
</evidence>
<dbReference type="RefSeq" id="WP_189160978.1">
    <property type="nucleotide sequence ID" value="NZ_BMNT01000001.1"/>
</dbReference>
<reference evidence="1" key="1">
    <citation type="journal article" date="2014" name="Int. J. Syst. Evol. Microbiol.">
        <title>Complete genome sequence of Corynebacterium casei LMG S-19264T (=DSM 44701T), isolated from a smear-ripened cheese.</title>
        <authorList>
            <consortium name="US DOE Joint Genome Institute (JGI-PGF)"/>
            <person name="Walter F."/>
            <person name="Albersmeier A."/>
            <person name="Kalinowski J."/>
            <person name="Ruckert C."/>
        </authorList>
    </citation>
    <scope>NUCLEOTIDE SEQUENCE</scope>
    <source>
        <strain evidence="1">JCM 13064</strain>
    </source>
</reference>
<comment type="caution">
    <text evidence="1">The sequence shown here is derived from an EMBL/GenBank/DDBJ whole genome shotgun (WGS) entry which is preliminary data.</text>
</comment>
<dbReference type="SUPFAM" id="SSF47413">
    <property type="entry name" value="lambda repressor-like DNA-binding domains"/>
    <property type="match status" value="1"/>
</dbReference>
<dbReference type="Proteomes" id="UP000645217">
    <property type="component" value="Unassembled WGS sequence"/>
</dbReference>
<dbReference type="InterPro" id="IPR010982">
    <property type="entry name" value="Lambda_DNA-bd_dom_sf"/>
</dbReference>
<keyword evidence="2" id="KW-1185">Reference proteome</keyword>
<evidence type="ECO:0008006" key="3">
    <source>
        <dbReference type="Google" id="ProtNLM"/>
    </source>
</evidence>
<accession>A0A917QQM3</accession>
<dbReference type="EMBL" id="BMNT01000001">
    <property type="protein sequence ID" value="GGK62280.1"/>
    <property type="molecule type" value="Genomic_DNA"/>
</dbReference>
<dbReference type="GO" id="GO:0003677">
    <property type="term" value="F:DNA binding"/>
    <property type="evidence" value="ECO:0007669"/>
    <property type="project" value="InterPro"/>
</dbReference>